<dbReference type="SMART" id="SM00320">
    <property type="entry name" value="WD40"/>
    <property type="match status" value="4"/>
</dbReference>
<accession>A0ABR2K4Q2</accession>
<dbReference type="EMBL" id="JAPFFF010000007">
    <property type="protein sequence ID" value="KAK8886029.1"/>
    <property type="molecule type" value="Genomic_DNA"/>
</dbReference>
<organism evidence="6 7">
    <name type="scientific">Tritrichomonas musculus</name>
    <dbReference type="NCBI Taxonomy" id="1915356"/>
    <lineage>
        <taxon>Eukaryota</taxon>
        <taxon>Metamonada</taxon>
        <taxon>Parabasalia</taxon>
        <taxon>Tritrichomonadida</taxon>
        <taxon>Tritrichomonadidae</taxon>
        <taxon>Tritrichomonas</taxon>
    </lineage>
</organism>
<dbReference type="Gene3D" id="2.130.10.10">
    <property type="entry name" value="YVTN repeat-like/Quinoprotein amine dehydrogenase"/>
    <property type="match status" value="1"/>
</dbReference>
<dbReference type="InterPro" id="IPR015943">
    <property type="entry name" value="WD40/YVTN_repeat-like_dom_sf"/>
</dbReference>
<name>A0ABR2K4Q2_9EUKA</name>
<keyword evidence="3" id="KW-0853">WD repeat</keyword>
<comment type="subcellular location">
    <subcellularLocation>
        <location evidence="1">Cytoplasm</location>
    </subcellularLocation>
</comment>
<gene>
    <name evidence="6" type="ORF">M9Y10_041488</name>
</gene>
<dbReference type="InterPro" id="IPR050687">
    <property type="entry name" value="Dynein_IC"/>
</dbReference>
<dbReference type="PANTHER" id="PTHR12442:SF26">
    <property type="entry name" value="CYTOPLASMIC DYNEIN 2 INTERMEDIATE CHAIN 2"/>
    <property type="match status" value="1"/>
</dbReference>
<keyword evidence="4" id="KW-0677">Repeat</keyword>
<feature type="compositionally biased region" description="Polar residues" evidence="5">
    <location>
        <begin position="1"/>
        <end position="20"/>
    </location>
</feature>
<dbReference type="PANTHER" id="PTHR12442">
    <property type="entry name" value="DYNEIN INTERMEDIATE CHAIN"/>
    <property type="match status" value="1"/>
</dbReference>
<dbReference type="InterPro" id="IPR036322">
    <property type="entry name" value="WD40_repeat_dom_sf"/>
</dbReference>
<evidence type="ECO:0000256" key="2">
    <source>
        <dbReference type="ARBA" id="ARBA00022490"/>
    </source>
</evidence>
<keyword evidence="2" id="KW-0963">Cytoplasm</keyword>
<dbReference type="Proteomes" id="UP001470230">
    <property type="component" value="Unassembled WGS sequence"/>
</dbReference>
<evidence type="ECO:0000256" key="3">
    <source>
        <dbReference type="ARBA" id="ARBA00022574"/>
    </source>
</evidence>
<sequence>MSKTYTDVSSDPIDITSNEGASAPRKKCKQAEVQTGEELLPQKIDIETAPDSRVDVATSSTGVKYQTPKVDENEVFQFLKRVYPIAIRELAPTTAYQYLEKKAASTNIVLKTTFDTDSKFMVSGLSINCTGSTVAVALEVPNHYGFCRHSTQLHFISTVSNNRHEIPLDSCVTAIKYHPHYPAIIAIGHHTGEVSVIRNDDKWAQTKLGDSHLNRIVAVDWLADRQTVLALVSASVEGLICVWTLKGRNSRTKFLEQCSPMKISDKDGAISCLAVIPNSSDALVGLESGTIVRVPLPFESSAVQRERQFYPGHSGPVINVQICPIAPGLFVSIGSDELFCIRNGNINEPLTMSILLNCQLFDIAWSKHSPSIVAVVAVDRVAILDFCVSSTEPIMSFDAPNASKVVWNENIPGTLIVGCSDGKVMFFGCEEGEFEQRPGANRLMTQWEAQTKTVLSL</sequence>
<dbReference type="SUPFAM" id="SSF50978">
    <property type="entry name" value="WD40 repeat-like"/>
    <property type="match status" value="1"/>
</dbReference>
<reference evidence="6 7" key="1">
    <citation type="submission" date="2024-04" db="EMBL/GenBank/DDBJ databases">
        <title>Tritrichomonas musculus Genome.</title>
        <authorList>
            <person name="Alves-Ferreira E."/>
            <person name="Grigg M."/>
            <person name="Lorenzi H."/>
            <person name="Galac M."/>
        </authorList>
    </citation>
    <scope>NUCLEOTIDE SEQUENCE [LARGE SCALE GENOMIC DNA]</scope>
    <source>
        <strain evidence="6 7">EAF2021</strain>
    </source>
</reference>
<dbReference type="InterPro" id="IPR001680">
    <property type="entry name" value="WD40_rpt"/>
</dbReference>
<evidence type="ECO:0000313" key="7">
    <source>
        <dbReference type="Proteomes" id="UP001470230"/>
    </source>
</evidence>
<evidence type="ECO:0000256" key="1">
    <source>
        <dbReference type="ARBA" id="ARBA00004496"/>
    </source>
</evidence>
<evidence type="ECO:0000256" key="4">
    <source>
        <dbReference type="ARBA" id="ARBA00022737"/>
    </source>
</evidence>
<comment type="caution">
    <text evidence="6">The sequence shown here is derived from an EMBL/GenBank/DDBJ whole genome shotgun (WGS) entry which is preliminary data.</text>
</comment>
<evidence type="ECO:0000313" key="6">
    <source>
        <dbReference type="EMBL" id="KAK8886029.1"/>
    </source>
</evidence>
<keyword evidence="7" id="KW-1185">Reference proteome</keyword>
<proteinExistence type="predicted"/>
<evidence type="ECO:0000256" key="5">
    <source>
        <dbReference type="SAM" id="MobiDB-lite"/>
    </source>
</evidence>
<protein>
    <submittedName>
        <fullName evidence="6">WD repeat-containing protein 34</fullName>
    </submittedName>
</protein>
<feature type="region of interest" description="Disordered" evidence="5">
    <location>
        <begin position="1"/>
        <end position="34"/>
    </location>
</feature>